<dbReference type="Gene3D" id="3.10.180.10">
    <property type="entry name" value="2,3-Dihydroxybiphenyl 1,2-Dioxygenase, domain 1"/>
    <property type="match status" value="1"/>
</dbReference>
<evidence type="ECO:0000256" key="4">
    <source>
        <dbReference type="ARBA" id="ARBA00032460"/>
    </source>
</evidence>
<evidence type="ECO:0000313" key="7">
    <source>
        <dbReference type="EMBL" id="GLQ74030.1"/>
    </source>
</evidence>
<accession>A0AAV5NUB5</accession>
<reference evidence="8" key="1">
    <citation type="journal article" date="2019" name="Int. J. Syst. Evol. Microbiol.">
        <title>The Global Catalogue of Microorganisms (GCM) 10K type strain sequencing project: providing services to taxonomists for standard genome sequencing and annotation.</title>
        <authorList>
            <consortium name="The Broad Institute Genomics Platform"/>
            <consortium name="The Broad Institute Genome Sequencing Center for Infectious Disease"/>
            <person name="Wu L."/>
            <person name="Ma J."/>
        </authorList>
    </citation>
    <scope>NUCLEOTIDE SEQUENCE [LARGE SCALE GENOMIC DNA]</scope>
    <source>
        <strain evidence="8">NBRC 15640</strain>
    </source>
</reference>
<gene>
    <name evidence="7" type="ORF">GCM10007932_33900</name>
</gene>
<protein>
    <recommendedName>
        <fullName evidence="3">Aldoketomutase</fullName>
    </recommendedName>
    <alternativeName>
        <fullName evidence="2">Ketone-aldehyde mutase</fullName>
    </alternativeName>
    <alternativeName>
        <fullName evidence="4">Methylglyoxalase</fullName>
    </alternativeName>
    <alternativeName>
        <fullName evidence="5">S-D-lactoylglutathione methylglyoxal lyase</fullName>
    </alternativeName>
</protein>
<evidence type="ECO:0000256" key="5">
    <source>
        <dbReference type="ARBA" id="ARBA00033298"/>
    </source>
</evidence>
<dbReference type="PROSITE" id="PS51819">
    <property type="entry name" value="VOC"/>
    <property type="match status" value="1"/>
</dbReference>
<dbReference type="InterPro" id="IPR004360">
    <property type="entry name" value="Glyas_Fos-R_dOase_dom"/>
</dbReference>
<dbReference type="RefSeq" id="WP_126608938.1">
    <property type="nucleotide sequence ID" value="NZ_AP025145.1"/>
</dbReference>
<keyword evidence="8" id="KW-1185">Reference proteome</keyword>
<dbReference type="PANTHER" id="PTHR46036">
    <property type="entry name" value="LACTOYLGLUTATHIONE LYASE"/>
    <property type="match status" value="1"/>
</dbReference>
<dbReference type="AlphaFoldDB" id="A0AAV5NUB5"/>
<dbReference type="GO" id="GO:0005737">
    <property type="term" value="C:cytoplasm"/>
    <property type="evidence" value="ECO:0007669"/>
    <property type="project" value="TreeGrafter"/>
</dbReference>
<dbReference type="EMBL" id="BSNX01000041">
    <property type="protein sequence ID" value="GLQ74030.1"/>
    <property type="molecule type" value="Genomic_DNA"/>
</dbReference>
<dbReference type="InterPro" id="IPR029068">
    <property type="entry name" value="Glyas_Bleomycin-R_OHBP_Dase"/>
</dbReference>
<organism evidence="7 8">
    <name type="scientific">Vibrio penaeicida</name>
    <dbReference type="NCBI Taxonomy" id="104609"/>
    <lineage>
        <taxon>Bacteria</taxon>
        <taxon>Pseudomonadati</taxon>
        <taxon>Pseudomonadota</taxon>
        <taxon>Gammaproteobacteria</taxon>
        <taxon>Vibrionales</taxon>
        <taxon>Vibrionaceae</taxon>
        <taxon>Vibrio</taxon>
    </lineage>
</organism>
<comment type="caution">
    <text evidence="7">The sequence shown here is derived from an EMBL/GenBank/DDBJ whole genome shotgun (WGS) entry which is preliminary data.</text>
</comment>
<dbReference type="InterPro" id="IPR037523">
    <property type="entry name" value="VOC_core"/>
</dbReference>
<evidence type="ECO:0000313" key="8">
    <source>
        <dbReference type="Proteomes" id="UP001156690"/>
    </source>
</evidence>
<evidence type="ECO:0000256" key="1">
    <source>
        <dbReference type="ARBA" id="ARBA00022723"/>
    </source>
</evidence>
<evidence type="ECO:0000256" key="3">
    <source>
        <dbReference type="ARBA" id="ARBA00030892"/>
    </source>
</evidence>
<feature type="domain" description="VOC" evidence="6">
    <location>
        <begin position="3"/>
        <end position="126"/>
    </location>
</feature>
<keyword evidence="7" id="KW-0456">Lyase</keyword>
<sequence>MTKAIHTMIRVLNLDRSIQFYSTALGLELADQYEFDGFTLTYLRDPNSGFEVELTLNHGRDSPYEHGDAYGHLAVCIDNIEQTHHSLTEAGFTPTPVKSMQHNNKTMATFFFLTDPDGYKIEFLQKHGRFQ</sequence>
<dbReference type="Proteomes" id="UP001156690">
    <property type="component" value="Unassembled WGS sequence"/>
</dbReference>
<dbReference type="GO" id="GO:0019243">
    <property type="term" value="P:methylglyoxal catabolic process to D-lactate via S-lactoyl-glutathione"/>
    <property type="evidence" value="ECO:0007669"/>
    <property type="project" value="TreeGrafter"/>
</dbReference>
<evidence type="ECO:0000259" key="6">
    <source>
        <dbReference type="PROSITE" id="PS51819"/>
    </source>
</evidence>
<dbReference type="Pfam" id="PF00903">
    <property type="entry name" value="Glyoxalase"/>
    <property type="match status" value="1"/>
</dbReference>
<dbReference type="GO" id="GO:0046872">
    <property type="term" value="F:metal ion binding"/>
    <property type="evidence" value="ECO:0007669"/>
    <property type="project" value="UniProtKB-KW"/>
</dbReference>
<proteinExistence type="predicted"/>
<keyword evidence="1" id="KW-0479">Metal-binding</keyword>
<evidence type="ECO:0000256" key="2">
    <source>
        <dbReference type="ARBA" id="ARBA00030291"/>
    </source>
</evidence>
<dbReference type="SUPFAM" id="SSF54593">
    <property type="entry name" value="Glyoxalase/Bleomycin resistance protein/Dihydroxybiphenyl dioxygenase"/>
    <property type="match status" value="1"/>
</dbReference>
<dbReference type="PROSITE" id="PS00934">
    <property type="entry name" value="GLYOXALASE_I_1"/>
    <property type="match status" value="1"/>
</dbReference>
<name>A0AAV5NUB5_9VIBR</name>
<dbReference type="PANTHER" id="PTHR46036:SF5">
    <property type="entry name" value="LACTOYLGLUTATHIONE LYASE"/>
    <property type="match status" value="1"/>
</dbReference>
<dbReference type="GO" id="GO:0004462">
    <property type="term" value="F:lactoylglutathione lyase activity"/>
    <property type="evidence" value="ECO:0007669"/>
    <property type="project" value="InterPro"/>
</dbReference>
<dbReference type="InterPro" id="IPR018146">
    <property type="entry name" value="Glyoxalase_1_CS"/>
</dbReference>